<feature type="signal peptide" evidence="1">
    <location>
        <begin position="1"/>
        <end position="25"/>
    </location>
</feature>
<evidence type="ECO:0000256" key="1">
    <source>
        <dbReference type="SAM" id="SignalP"/>
    </source>
</evidence>
<reference evidence="2" key="1">
    <citation type="submission" date="2023-03" db="EMBL/GenBank/DDBJ databases">
        <title>Lomoglobus Profundus gen. nov., sp. nov., a novel member of the phylum Verrucomicrobia, isolated from deep-marine sediment of South China Sea.</title>
        <authorList>
            <person name="Ahmad T."/>
            <person name="Ishaq S.E."/>
            <person name="Wang F."/>
        </authorList>
    </citation>
    <scope>NUCLEOTIDE SEQUENCE</scope>
    <source>
        <strain evidence="2">LMO-M01</strain>
    </source>
</reference>
<organism evidence="2 3">
    <name type="scientific">Synoicihabitans lomoniglobus</name>
    <dbReference type="NCBI Taxonomy" id="2909285"/>
    <lineage>
        <taxon>Bacteria</taxon>
        <taxon>Pseudomonadati</taxon>
        <taxon>Verrucomicrobiota</taxon>
        <taxon>Opitutia</taxon>
        <taxon>Opitutales</taxon>
        <taxon>Opitutaceae</taxon>
        <taxon>Synoicihabitans</taxon>
    </lineage>
</organism>
<accession>A0AAE9ZWM0</accession>
<name>A0AAE9ZWM0_9BACT</name>
<protein>
    <submittedName>
        <fullName evidence="2">DUF4198 domain-containing protein</fullName>
    </submittedName>
</protein>
<dbReference type="Proteomes" id="UP001218638">
    <property type="component" value="Chromosome"/>
</dbReference>
<dbReference type="Pfam" id="PF10670">
    <property type="entry name" value="DUF4198"/>
    <property type="match status" value="1"/>
</dbReference>
<keyword evidence="1" id="KW-0732">Signal</keyword>
<keyword evidence="3" id="KW-1185">Reference proteome</keyword>
<dbReference type="InterPro" id="IPR019613">
    <property type="entry name" value="DUF4198"/>
</dbReference>
<evidence type="ECO:0000313" key="3">
    <source>
        <dbReference type="Proteomes" id="UP001218638"/>
    </source>
</evidence>
<feature type="chain" id="PRO_5041930742" evidence="1">
    <location>
        <begin position="26"/>
        <end position="286"/>
    </location>
</feature>
<evidence type="ECO:0000313" key="2">
    <source>
        <dbReference type="EMBL" id="WED65502.1"/>
    </source>
</evidence>
<dbReference type="KEGG" id="slom:PXH66_01395"/>
<proteinExistence type="predicted"/>
<dbReference type="AlphaFoldDB" id="A0AAE9ZWM0"/>
<sequence length="286" mass="30930">MKRSRSTLLAAALTFGAFCVPFSHAHRQWLLPSTTVLSGEGQWVSVEGAVSNNLFFPNHRPIRLESIAVADPDGEPVEIQNAIAGEIRSSFELQLNKPGTYALSIVSSGRRRGPGGMGGGDTLFGSWDDNGQPQRWRGTPESLVTEGMAAKPGFKLQERGGRRLVTFVTCGSPTTKVLEPTGEGFDIEFLTHPNDLYFGEAATFRLLVDGQPATEGEMTVVAGNDRFRNDPGEAIFTADKDGIVTVNWPAPGRYWIEASVSSHGEAHGVPSEKTSTYILILEVLPE</sequence>
<dbReference type="EMBL" id="CP119075">
    <property type="protein sequence ID" value="WED65502.1"/>
    <property type="molecule type" value="Genomic_DNA"/>
</dbReference>
<dbReference type="RefSeq" id="WP_330928708.1">
    <property type="nucleotide sequence ID" value="NZ_CP119075.1"/>
</dbReference>
<gene>
    <name evidence="2" type="ORF">PXH66_01395</name>
</gene>